<dbReference type="InterPro" id="IPR006359">
    <property type="entry name" value="Tscrpt_elong_fac_GreA"/>
</dbReference>
<organism evidence="10">
    <name type="scientific">marine sediment metagenome</name>
    <dbReference type="NCBI Taxonomy" id="412755"/>
    <lineage>
        <taxon>unclassified sequences</taxon>
        <taxon>metagenomes</taxon>
        <taxon>ecological metagenomes</taxon>
    </lineage>
</organism>
<keyword evidence="5" id="KW-0804">Transcription</keyword>
<dbReference type="Pfam" id="PF01272">
    <property type="entry name" value="GreA_GreB"/>
    <property type="match status" value="1"/>
</dbReference>
<accession>A0A0F9K654</accession>
<dbReference type="InterPro" id="IPR028624">
    <property type="entry name" value="Tscrpt_elong_fac_GreA/B"/>
</dbReference>
<dbReference type="GO" id="GO:0032784">
    <property type="term" value="P:regulation of DNA-templated transcription elongation"/>
    <property type="evidence" value="ECO:0007669"/>
    <property type="project" value="InterPro"/>
</dbReference>
<proteinExistence type="inferred from homology"/>
<feature type="domain" description="Transcription elongation factor GreA/GreB N-terminal" evidence="9">
    <location>
        <begin position="6"/>
        <end position="74"/>
    </location>
</feature>
<keyword evidence="4" id="KW-0238">DNA-binding</keyword>
<dbReference type="NCBIfam" id="TIGR01462">
    <property type="entry name" value="greA"/>
    <property type="match status" value="1"/>
</dbReference>
<dbReference type="HAMAP" id="MF_00105">
    <property type="entry name" value="GreA_GreB"/>
    <property type="match status" value="1"/>
</dbReference>
<evidence type="ECO:0000256" key="3">
    <source>
        <dbReference type="ARBA" id="ARBA00023015"/>
    </source>
</evidence>
<dbReference type="InterPro" id="IPR018151">
    <property type="entry name" value="TF_GreA/GreB_CS"/>
</dbReference>
<dbReference type="GO" id="GO:0003677">
    <property type="term" value="F:DNA binding"/>
    <property type="evidence" value="ECO:0007669"/>
    <property type="project" value="UniProtKB-KW"/>
</dbReference>
<dbReference type="SUPFAM" id="SSF54534">
    <property type="entry name" value="FKBP-like"/>
    <property type="match status" value="1"/>
</dbReference>
<dbReference type="InterPro" id="IPR022691">
    <property type="entry name" value="Tscrpt_elong_fac_GreA/B_N"/>
</dbReference>
<dbReference type="EMBL" id="LAZR01014430">
    <property type="protein sequence ID" value="KKM17523.1"/>
    <property type="molecule type" value="Genomic_DNA"/>
</dbReference>
<dbReference type="GO" id="GO:0006354">
    <property type="term" value="P:DNA-templated transcription elongation"/>
    <property type="evidence" value="ECO:0007669"/>
    <property type="project" value="TreeGrafter"/>
</dbReference>
<dbReference type="PANTHER" id="PTHR30437:SF4">
    <property type="entry name" value="TRANSCRIPTION ELONGATION FACTOR GREA"/>
    <property type="match status" value="1"/>
</dbReference>
<dbReference type="Pfam" id="PF03449">
    <property type="entry name" value="GreA_GreB_N"/>
    <property type="match status" value="1"/>
</dbReference>
<dbReference type="Gene3D" id="3.10.50.30">
    <property type="entry name" value="Transcription elongation factor, GreA/GreB, C-terminal domain"/>
    <property type="match status" value="1"/>
</dbReference>
<dbReference type="InterPro" id="IPR023459">
    <property type="entry name" value="Tscrpt_elong_fac_GreA/B_fam"/>
</dbReference>
<dbReference type="AlphaFoldDB" id="A0A0F9K654"/>
<dbReference type="SUPFAM" id="SSF46557">
    <property type="entry name" value="GreA transcript cleavage protein, N-terminal domain"/>
    <property type="match status" value="1"/>
</dbReference>
<protein>
    <recommendedName>
        <fullName evidence="2">Transcription elongation factor GreA</fullName>
    </recommendedName>
    <alternativeName>
        <fullName evidence="7">Transcript cleavage factor GreA</fullName>
    </alternativeName>
</protein>
<dbReference type="InterPro" id="IPR036953">
    <property type="entry name" value="GreA/GreB_C_sf"/>
</dbReference>
<dbReference type="GO" id="GO:0070063">
    <property type="term" value="F:RNA polymerase binding"/>
    <property type="evidence" value="ECO:0007669"/>
    <property type="project" value="InterPro"/>
</dbReference>
<dbReference type="PANTHER" id="PTHR30437">
    <property type="entry name" value="TRANSCRIPTION ELONGATION FACTOR GREA"/>
    <property type="match status" value="1"/>
</dbReference>
<dbReference type="InterPro" id="IPR036805">
    <property type="entry name" value="Tscrpt_elong_fac_GreA/B_N_sf"/>
</dbReference>
<evidence type="ECO:0000313" key="10">
    <source>
        <dbReference type="EMBL" id="KKM17523.1"/>
    </source>
</evidence>
<evidence type="ECO:0000256" key="7">
    <source>
        <dbReference type="ARBA" id="ARBA00030776"/>
    </source>
</evidence>
<dbReference type="Gene3D" id="1.10.287.180">
    <property type="entry name" value="Transcription elongation factor, GreA/GreB, N-terminal domain"/>
    <property type="match status" value="1"/>
</dbReference>
<evidence type="ECO:0000259" key="9">
    <source>
        <dbReference type="Pfam" id="PF03449"/>
    </source>
</evidence>
<dbReference type="NCBIfam" id="NF001263">
    <property type="entry name" value="PRK00226.1-4"/>
    <property type="match status" value="1"/>
</dbReference>
<evidence type="ECO:0000256" key="5">
    <source>
        <dbReference type="ARBA" id="ARBA00023163"/>
    </source>
</evidence>
<evidence type="ECO:0000259" key="8">
    <source>
        <dbReference type="Pfam" id="PF01272"/>
    </source>
</evidence>
<name>A0A0F9K654_9ZZZZ</name>
<gene>
    <name evidence="10" type="ORF">LCGC14_1674920</name>
</gene>
<reference evidence="10" key="1">
    <citation type="journal article" date="2015" name="Nature">
        <title>Complex archaea that bridge the gap between prokaryotes and eukaryotes.</title>
        <authorList>
            <person name="Spang A."/>
            <person name="Saw J.H."/>
            <person name="Jorgensen S.L."/>
            <person name="Zaremba-Niedzwiedzka K."/>
            <person name="Martijn J."/>
            <person name="Lind A.E."/>
            <person name="van Eijk R."/>
            <person name="Schleper C."/>
            <person name="Guy L."/>
            <person name="Ettema T.J."/>
        </authorList>
    </citation>
    <scope>NUCLEOTIDE SEQUENCE</scope>
</reference>
<keyword evidence="3" id="KW-0805">Transcription regulation</keyword>
<evidence type="ECO:0000256" key="6">
    <source>
        <dbReference type="ARBA" id="ARBA00024916"/>
    </source>
</evidence>
<evidence type="ECO:0000256" key="4">
    <source>
        <dbReference type="ARBA" id="ARBA00023125"/>
    </source>
</evidence>
<evidence type="ECO:0000256" key="1">
    <source>
        <dbReference type="ARBA" id="ARBA00008213"/>
    </source>
</evidence>
<dbReference type="FunFam" id="3.10.50.30:FF:000001">
    <property type="entry name" value="Transcription elongation factor GreA"/>
    <property type="match status" value="1"/>
</dbReference>
<comment type="caution">
    <text evidence="10">The sequence shown here is derived from an EMBL/GenBank/DDBJ whole genome shotgun (WGS) entry which is preliminary data.</text>
</comment>
<feature type="domain" description="Transcription elongation factor GreA/GreB C-terminal" evidence="8">
    <location>
        <begin position="85"/>
        <end position="154"/>
    </location>
</feature>
<dbReference type="FunFam" id="1.10.287.180:FF:000001">
    <property type="entry name" value="Transcription elongation factor GreA"/>
    <property type="match status" value="1"/>
</dbReference>
<dbReference type="PROSITE" id="PS00830">
    <property type="entry name" value="GREAB_2"/>
    <property type="match status" value="1"/>
</dbReference>
<comment type="function">
    <text evidence="6">Necessary for efficient RNA polymerase transcription elongation past template-encoded arresting sites. The arresting sites in DNA have the property of trapping a certain fraction of elongating RNA polymerases that pass through, resulting in locked ternary complexes. Cleavage of the nascent transcript by cleavage factors such as GreA or GreB allows the resumption of elongation from the new 3'terminus. GreA releases sequences of 2 to 3 nucleotides.</text>
</comment>
<comment type="similarity">
    <text evidence="1">Belongs to the GreA/GreB family.</text>
</comment>
<dbReference type="PIRSF" id="PIRSF006092">
    <property type="entry name" value="GreA_GreB"/>
    <property type="match status" value="1"/>
</dbReference>
<dbReference type="InterPro" id="IPR001437">
    <property type="entry name" value="Tscrpt_elong_fac_GreA/B_C"/>
</dbReference>
<evidence type="ECO:0000256" key="2">
    <source>
        <dbReference type="ARBA" id="ARBA00013729"/>
    </source>
</evidence>
<sequence>MAGKPVPLTKEGLAKLQRELDHLINVRRAEIAQRIHEAREMVGAQNTPEYEDSRNEQAFVEGRILTLETIIQNALMIEEAHDHLRVSLGSAVTVQNHKGETETYTIVGSAEADPKGHRISNESPVGEALLGKSVGDEVQVQAPAGSLRWTIVNID</sequence>